<feature type="region of interest" description="Disordered" evidence="1">
    <location>
        <begin position="294"/>
        <end position="337"/>
    </location>
</feature>
<name>A0A2T2NEL7_CORCC</name>
<feature type="compositionally biased region" description="Basic residues" evidence="1">
    <location>
        <begin position="53"/>
        <end position="69"/>
    </location>
</feature>
<reference evidence="2 3" key="1">
    <citation type="journal article" date="2018" name="Front. Microbiol.">
        <title>Genome-Wide Analysis of Corynespora cassiicola Leaf Fall Disease Putative Effectors.</title>
        <authorList>
            <person name="Lopez D."/>
            <person name="Ribeiro S."/>
            <person name="Label P."/>
            <person name="Fumanal B."/>
            <person name="Venisse J.S."/>
            <person name="Kohler A."/>
            <person name="de Oliveira R.R."/>
            <person name="Labutti K."/>
            <person name="Lipzen A."/>
            <person name="Lail K."/>
            <person name="Bauer D."/>
            <person name="Ohm R.A."/>
            <person name="Barry K.W."/>
            <person name="Spatafora J."/>
            <person name="Grigoriev I.V."/>
            <person name="Martin F.M."/>
            <person name="Pujade-Renaud V."/>
        </authorList>
    </citation>
    <scope>NUCLEOTIDE SEQUENCE [LARGE SCALE GENOMIC DNA]</scope>
    <source>
        <strain evidence="2 3">Philippines</strain>
    </source>
</reference>
<evidence type="ECO:0000256" key="1">
    <source>
        <dbReference type="SAM" id="MobiDB-lite"/>
    </source>
</evidence>
<dbReference type="EMBL" id="KZ678139">
    <property type="protein sequence ID" value="PSN63885.1"/>
    <property type="molecule type" value="Genomic_DNA"/>
</dbReference>
<keyword evidence="3" id="KW-1185">Reference proteome</keyword>
<organism evidence="2 3">
    <name type="scientific">Corynespora cassiicola Philippines</name>
    <dbReference type="NCBI Taxonomy" id="1448308"/>
    <lineage>
        <taxon>Eukaryota</taxon>
        <taxon>Fungi</taxon>
        <taxon>Dikarya</taxon>
        <taxon>Ascomycota</taxon>
        <taxon>Pezizomycotina</taxon>
        <taxon>Dothideomycetes</taxon>
        <taxon>Pleosporomycetidae</taxon>
        <taxon>Pleosporales</taxon>
        <taxon>Corynesporascaceae</taxon>
        <taxon>Corynespora</taxon>
    </lineage>
</organism>
<protein>
    <submittedName>
        <fullName evidence="2">Uncharacterized protein</fullName>
    </submittedName>
</protein>
<evidence type="ECO:0000313" key="2">
    <source>
        <dbReference type="EMBL" id="PSN63885.1"/>
    </source>
</evidence>
<accession>A0A2T2NEL7</accession>
<gene>
    <name evidence="2" type="ORF">BS50DRAFT_647741</name>
</gene>
<feature type="region of interest" description="Disordered" evidence="1">
    <location>
        <begin position="196"/>
        <end position="216"/>
    </location>
</feature>
<proteinExistence type="predicted"/>
<feature type="compositionally biased region" description="Polar residues" evidence="1">
    <location>
        <begin position="327"/>
        <end position="337"/>
    </location>
</feature>
<feature type="compositionally biased region" description="Basic residues" evidence="1">
    <location>
        <begin position="1"/>
        <end position="10"/>
    </location>
</feature>
<sequence>MLQRGSRRKKAIETIRQAQRTPTSHGRRGRVWERRWLRDGMGEGAEEQERDASRKRSRCRPRAGARPHRGQRMFVDGRICASGAVRAFRSASRRPSGLHQGAIRASPPAAAGGNWPAACNVCAMGRRRLPPSAMVRHGVAARWLPATHPRCCTALVQHPIVAASPPPRPPLAPRLLPLSPGRCRAAASQCQTTVRLRPSTGDAPQGWDAASWPTPTPSTPLNILPILRGSLSAHPNLDSRPRKCRCLSVCPYGLPVVQGRSNYAEPPLTLPAPPHASSPLKSASALVPNRCPSSRLNVLNGSTDRPASSPPAAFGSSQARHGRCHHQNSNQSPPCPR</sequence>
<dbReference type="Proteomes" id="UP000240883">
    <property type="component" value="Unassembled WGS sequence"/>
</dbReference>
<feature type="compositionally biased region" description="Polar residues" evidence="1">
    <location>
        <begin position="294"/>
        <end position="305"/>
    </location>
</feature>
<evidence type="ECO:0000313" key="3">
    <source>
        <dbReference type="Proteomes" id="UP000240883"/>
    </source>
</evidence>
<dbReference type="AlphaFoldDB" id="A0A2T2NEL7"/>
<feature type="region of interest" description="Disordered" evidence="1">
    <location>
        <begin position="1"/>
        <end position="69"/>
    </location>
</feature>
<feature type="compositionally biased region" description="Basic and acidic residues" evidence="1">
    <location>
        <begin position="30"/>
        <end position="41"/>
    </location>
</feature>
<feature type="region of interest" description="Disordered" evidence="1">
    <location>
        <begin position="268"/>
        <end position="287"/>
    </location>
</feature>
<feature type="compositionally biased region" description="Low complexity" evidence="1">
    <location>
        <begin position="306"/>
        <end position="319"/>
    </location>
</feature>